<gene>
    <name evidence="12" type="ORF">EHV15_21470</name>
</gene>
<keyword evidence="9" id="KW-0963">Cytoplasm</keyword>
<dbReference type="GO" id="GO:0004564">
    <property type="term" value="F:beta-fructofuranosidase activity"/>
    <property type="evidence" value="ECO:0007669"/>
    <property type="project" value="UniProtKB-EC"/>
</dbReference>
<dbReference type="InterPro" id="IPR023296">
    <property type="entry name" value="Glyco_hydro_beta-prop_sf"/>
</dbReference>
<sequence length="506" mass="57265">MKMTKEEKYRLITQAKPGELAELQDKVNRSVWRQNYHIQPPTGLLNDPNGFSYYQGEYHLFYQWFPLGTDHGMKYWYHTKSADLATWDSMGIGLEPGGPYDSHGAYSGSAIEKDGRLYLLYTGNTRDEAWNRHPFQCLAYMNESGFINKLGQPVISSVPPGYTDHFRDPKVWKSGDDYCCVIGAQRTDRTGSAVLYRSKDLLQWEFTGEIKTRLPRFGYMWECPDYFELDDSGVLLFCPQGLEADEDRFNNIYQTGYVIGKPLNPLTLEFNHGPFEELDRGFDFYAAQTMLAPDGRRLLVGWMGLPDVDYPTDESGWSGCLTLPRQLTLRDGKLIQQPVPELAKLRKAMHSAEITLNNETKRLNGFEGISYELICEIANGDAAEVGLEFRAGGEEKTVLKYDGASNKLILDRSLSGQVLGEINGNIRRCRMAAGKLKFHLFVDVSSVEVFVNDGEEVFTSRIFPDPGSTEIRLFSYGGSAEFRVLKWDITSMEKGDESHVGKSANC</sequence>
<evidence type="ECO:0000313" key="12">
    <source>
        <dbReference type="EMBL" id="RRJ65196.1"/>
    </source>
</evidence>
<dbReference type="EC" id="3.2.1.26" evidence="3 8"/>
<dbReference type="InterPro" id="IPR006232">
    <property type="entry name" value="Suc6P_hydrolase"/>
</dbReference>
<dbReference type="Gene3D" id="2.60.120.560">
    <property type="entry name" value="Exo-inulinase, domain 1"/>
    <property type="match status" value="1"/>
</dbReference>
<comment type="caution">
    <text evidence="12">The sequence shown here is derived from an EMBL/GenBank/DDBJ whole genome shotgun (WGS) entry which is preliminary data.</text>
</comment>
<feature type="domain" description="Glycosyl hydrolase family 32 N-terminal" evidence="10">
    <location>
        <begin position="37"/>
        <end position="338"/>
    </location>
</feature>
<dbReference type="SUPFAM" id="SSF75005">
    <property type="entry name" value="Arabinanase/levansucrase/invertase"/>
    <property type="match status" value="1"/>
</dbReference>
<comment type="function">
    <text evidence="9">Enables the bacterium to metabolize sucrose as a sole carbon source.</text>
</comment>
<dbReference type="Pfam" id="PF00251">
    <property type="entry name" value="Glyco_hydro_32N"/>
    <property type="match status" value="1"/>
</dbReference>
<feature type="domain" description="Glycosyl hydrolase family 32 C-terminal" evidence="11">
    <location>
        <begin position="341"/>
        <end position="483"/>
    </location>
</feature>
<dbReference type="RefSeq" id="WP_128633007.1">
    <property type="nucleotide sequence ID" value="NZ_RRCN01000001.1"/>
</dbReference>
<dbReference type="PROSITE" id="PS00609">
    <property type="entry name" value="GLYCOSYL_HYDROL_F32"/>
    <property type="match status" value="1"/>
</dbReference>
<dbReference type="OrthoDB" id="9759709at2"/>
<evidence type="ECO:0000256" key="8">
    <source>
        <dbReference type="RuleBase" id="RU362110"/>
    </source>
</evidence>
<reference evidence="12 13" key="1">
    <citation type="submission" date="2018-11" db="EMBL/GenBank/DDBJ databases">
        <title>Genome sequencing of Paenibacillus sp. KCOM 3021 (= ChDC PVNT-B20).</title>
        <authorList>
            <person name="Kook J.-K."/>
            <person name="Park S.-N."/>
            <person name="Lim Y.K."/>
        </authorList>
    </citation>
    <scope>NUCLEOTIDE SEQUENCE [LARGE SCALE GENOMIC DNA]</scope>
    <source>
        <strain evidence="12 13">KCOM 3021</strain>
    </source>
</reference>
<dbReference type="GO" id="GO:0005985">
    <property type="term" value="P:sucrose metabolic process"/>
    <property type="evidence" value="ECO:0007669"/>
    <property type="project" value="UniProtKB-UniPathway"/>
</dbReference>
<evidence type="ECO:0000256" key="7">
    <source>
        <dbReference type="ARBA" id="ARBA00033367"/>
    </source>
</evidence>
<dbReference type="GO" id="GO:0005737">
    <property type="term" value="C:cytoplasm"/>
    <property type="evidence" value="ECO:0007669"/>
    <property type="project" value="UniProtKB-SubCell"/>
</dbReference>
<evidence type="ECO:0000256" key="2">
    <source>
        <dbReference type="ARBA" id="ARBA00009902"/>
    </source>
</evidence>
<dbReference type="NCBIfam" id="TIGR01322">
    <property type="entry name" value="scrB_fam"/>
    <property type="match status" value="1"/>
</dbReference>
<dbReference type="InterPro" id="IPR013320">
    <property type="entry name" value="ConA-like_dom_sf"/>
</dbReference>
<keyword evidence="6 8" id="KW-0326">Glycosidase</keyword>
<proteinExistence type="inferred from homology"/>
<comment type="similarity">
    <text evidence="2 8">Belongs to the glycosyl hydrolase 32 family.</text>
</comment>
<evidence type="ECO:0000256" key="3">
    <source>
        <dbReference type="ARBA" id="ARBA00012758"/>
    </source>
</evidence>
<evidence type="ECO:0000313" key="13">
    <source>
        <dbReference type="Proteomes" id="UP000267017"/>
    </source>
</evidence>
<evidence type="ECO:0000256" key="6">
    <source>
        <dbReference type="ARBA" id="ARBA00023295"/>
    </source>
</evidence>
<dbReference type="EMBL" id="RRCN01000001">
    <property type="protein sequence ID" value="RRJ65196.1"/>
    <property type="molecule type" value="Genomic_DNA"/>
</dbReference>
<comment type="subcellular location">
    <subcellularLocation>
        <location evidence="9">Cytoplasm</location>
    </subcellularLocation>
</comment>
<evidence type="ECO:0000256" key="5">
    <source>
        <dbReference type="ARBA" id="ARBA00022801"/>
    </source>
</evidence>
<keyword evidence="9" id="KW-0119">Carbohydrate metabolism</keyword>
<dbReference type="SUPFAM" id="SSF49899">
    <property type="entry name" value="Concanavalin A-like lectins/glucanases"/>
    <property type="match status" value="1"/>
</dbReference>
<dbReference type="Proteomes" id="UP000267017">
    <property type="component" value="Unassembled WGS sequence"/>
</dbReference>
<organism evidence="12 13">
    <name type="scientific">Paenibacillus oralis</name>
    <dbReference type="NCBI Taxonomy" id="2490856"/>
    <lineage>
        <taxon>Bacteria</taxon>
        <taxon>Bacillati</taxon>
        <taxon>Bacillota</taxon>
        <taxon>Bacilli</taxon>
        <taxon>Bacillales</taxon>
        <taxon>Paenibacillaceae</taxon>
        <taxon>Paenibacillus</taxon>
    </lineage>
</organism>
<evidence type="ECO:0000259" key="10">
    <source>
        <dbReference type="Pfam" id="PF00251"/>
    </source>
</evidence>
<dbReference type="PANTHER" id="PTHR43101:SF1">
    <property type="entry name" value="BETA-FRUCTOSIDASE"/>
    <property type="match status" value="1"/>
</dbReference>
<dbReference type="InterPro" id="IPR018053">
    <property type="entry name" value="Glyco_hydro_32_AS"/>
</dbReference>
<evidence type="ECO:0000259" key="11">
    <source>
        <dbReference type="Pfam" id="PF08244"/>
    </source>
</evidence>
<dbReference type="InterPro" id="IPR013148">
    <property type="entry name" value="Glyco_hydro_32_N"/>
</dbReference>
<dbReference type="Pfam" id="PF08244">
    <property type="entry name" value="Glyco_hydro_32C"/>
    <property type="match status" value="1"/>
</dbReference>
<accession>A0A3P3U619</accession>
<dbReference type="SMART" id="SM00640">
    <property type="entry name" value="Glyco_32"/>
    <property type="match status" value="1"/>
</dbReference>
<dbReference type="AlphaFoldDB" id="A0A3P3U619"/>
<dbReference type="PANTHER" id="PTHR43101">
    <property type="entry name" value="BETA-FRUCTOSIDASE"/>
    <property type="match status" value="1"/>
</dbReference>
<dbReference type="Gene3D" id="2.115.10.20">
    <property type="entry name" value="Glycosyl hydrolase domain, family 43"/>
    <property type="match status" value="1"/>
</dbReference>
<evidence type="ECO:0000256" key="9">
    <source>
        <dbReference type="RuleBase" id="RU365015"/>
    </source>
</evidence>
<keyword evidence="5 8" id="KW-0378">Hydrolase</keyword>
<comment type="pathway">
    <text evidence="1 9">Glycan biosynthesis; sucrose metabolism.</text>
</comment>
<dbReference type="InterPro" id="IPR013189">
    <property type="entry name" value="Glyco_hydro_32_C"/>
</dbReference>
<evidence type="ECO:0000256" key="1">
    <source>
        <dbReference type="ARBA" id="ARBA00004914"/>
    </source>
</evidence>
<protein>
    <recommendedName>
        <fullName evidence="4 8">Sucrose-6-phosphate hydrolase</fullName>
        <ecNumber evidence="3 8">3.2.1.26</ecNumber>
    </recommendedName>
    <alternativeName>
        <fullName evidence="7 9">Invertase</fullName>
    </alternativeName>
</protein>
<dbReference type="CDD" id="cd18623">
    <property type="entry name" value="GH32_ScrB-like"/>
    <property type="match status" value="1"/>
</dbReference>
<name>A0A3P3U619_9BACL</name>
<comment type="catalytic activity">
    <reaction evidence="8">
        <text>Hydrolysis of terminal non-reducing beta-D-fructofuranoside residues in beta-D-fructofuranosides.</text>
        <dbReference type="EC" id="3.2.1.26"/>
    </reaction>
</comment>
<keyword evidence="13" id="KW-1185">Reference proteome</keyword>
<dbReference type="InterPro" id="IPR051214">
    <property type="entry name" value="GH32_Enzymes"/>
</dbReference>
<dbReference type="InterPro" id="IPR001362">
    <property type="entry name" value="Glyco_hydro_32"/>
</dbReference>
<dbReference type="UniPathway" id="UPA00238"/>
<evidence type="ECO:0000256" key="4">
    <source>
        <dbReference type="ARBA" id="ARBA00019623"/>
    </source>
</evidence>